<feature type="transmembrane region" description="Helical" evidence="1">
    <location>
        <begin position="173"/>
        <end position="194"/>
    </location>
</feature>
<keyword evidence="1" id="KW-0812">Transmembrane</keyword>
<keyword evidence="1" id="KW-0472">Membrane</keyword>
<dbReference type="InterPro" id="IPR029071">
    <property type="entry name" value="Ubiquitin-like_domsf"/>
</dbReference>
<dbReference type="PANTHER" id="PTHR28049">
    <property type="entry name" value="TRANSMEMBRANE PROTEIN YOR223W"/>
    <property type="match status" value="1"/>
</dbReference>
<name>A0A2T9Y336_9FUNG</name>
<dbReference type="Gene3D" id="3.10.20.90">
    <property type="entry name" value="Phosphatidylinositol 3-kinase Catalytic Subunit, Chain A, domain 1"/>
    <property type="match status" value="1"/>
</dbReference>
<keyword evidence="4" id="KW-1185">Reference proteome</keyword>
<proteinExistence type="predicted"/>
<dbReference type="GO" id="GO:0044695">
    <property type="term" value="C:Dsc E3 ubiquitin ligase complex"/>
    <property type="evidence" value="ECO:0007669"/>
    <property type="project" value="InterPro"/>
</dbReference>
<dbReference type="OrthoDB" id="2556122at2759"/>
<keyword evidence="1" id="KW-1133">Transmembrane helix</keyword>
<gene>
    <name evidence="3" type="ORF">BB559_006430</name>
</gene>
<evidence type="ECO:0000259" key="2">
    <source>
        <dbReference type="PROSITE" id="PS50053"/>
    </source>
</evidence>
<dbReference type="Pfam" id="PF13373">
    <property type="entry name" value="Dsc3_C"/>
    <property type="match status" value="1"/>
</dbReference>
<evidence type="ECO:0000313" key="4">
    <source>
        <dbReference type="Proteomes" id="UP000245699"/>
    </source>
</evidence>
<dbReference type="InterPro" id="IPR025390">
    <property type="entry name" value="Dsc3_C"/>
</dbReference>
<dbReference type="SUPFAM" id="SSF54236">
    <property type="entry name" value="Ubiquitin-like"/>
    <property type="match status" value="1"/>
</dbReference>
<evidence type="ECO:0000313" key="3">
    <source>
        <dbReference type="EMBL" id="PVU86674.1"/>
    </source>
</evidence>
<dbReference type="Proteomes" id="UP000245699">
    <property type="component" value="Unassembled WGS sequence"/>
</dbReference>
<dbReference type="InterPro" id="IPR000626">
    <property type="entry name" value="Ubiquitin-like_dom"/>
</dbReference>
<dbReference type="EMBL" id="MBFT01000865">
    <property type="protein sequence ID" value="PVU86674.1"/>
    <property type="molecule type" value="Genomic_DNA"/>
</dbReference>
<dbReference type="PANTHER" id="PTHR28049:SF1">
    <property type="entry name" value="DSC E3 UBIQUITIN LIGASE COMPLEX SUBUNIT 3"/>
    <property type="match status" value="1"/>
</dbReference>
<protein>
    <recommendedName>
        <fullName evidence="2">Ubiquitin-like domain-containing protein</fullName>
    </recommendedName>
</protein>
<feature type="domain" description="Ubiquitin-like" evidence="2">
    <location>
        <begin position="1"/>
        <end position="61"/>
    </location>
</feature>
<dbReference type="AlphaFoldDB" id="A0A2T9Y336"/>
<dbReference type="CDD" id="cd17039">
    <property type="entry name" value="Ubl_ubiquitin_like"/>
    <property type="match status" value="1"/>
</dbReference>
<dbReference type="Pfam" id="PF10302">
    <property type="entry name" value="Dsc3_N"/>
    <property type="match status" value="1"/>
</dbReference>
<accession>A0A2T9Y336</accession>
<dbReference type="InterPro" id="IPR045226">
    <property type="entry name" value="Dsc3"/>
</dbReference>
<sequence>MEITIRFAEANDDLKLVVDSESTVGEIKTKIKELLPELENKYLRLIKGGRILIDGQTIKKYFPEQSTLDTSDDETETTKSLQQRFIHCLVTEIEPETENLEPQNEDRLIGFDRLRDAGFEQEEIEEIRRNFHLTHGTDNEQNDVQRLREIEESWMDSRGDEDIPDSNLRTSEYQIFIGLVVGFFGGFIPLFWAWGKHSPFTVREFIGKRARVFGKITSLL</sequence>
<dbReference type="STRING" id="61424.A0A2T9Y336"/>
<comment type="caution">
    <text evidence="3">The sequence shown here is derived from an EMBL/GenBank/DDBJ whole genome shotgun (WGS) entry which is preliminary data.</text>
</comment>
<evidence type="ECO:0000256" key="1">
    <source>
        <dbReference type="SAM" id="Phobius"/>
    </source>
</evidence>
<reference evidence="3 4" key="1">
    <citation type="journal article" date="2018" name="MBio">
        <title>Comparative Genomics Reveals the Core Gene Toolbox for the Fungus-Insect Symbiosis.</title>
        <authorList>
            <person name="Wang Y."/>
            <person name="Stata M."/>
            <person name="Wang W."/>
            <person name="Stajich J.E."/>
            <person name="White M.M."/>
            <person name="Moncalvo J.M."/>
        </authorList>
    </citation>
    <scope>NUCLEOTIDE SEQUENCE [LARGE SCALE GENOMIC DNA]</scope>
    <source>
        <strain evidence="3 4">AUS-77-4</strain>
    </source>
</reference>
<dbReference type="GO" id="GO:0005783">
    <property type="term" value="C:endoplasmic reticulum"/>
    <property type="evidence" value="ECO:0007669"/>
    <property type="project" value="TreeGrafter"/>
</dbReference>
<organism evidence="3 4">
    <name type="scientific">Furculomyces boomerangus</name>
    <dbReference type="NCBI Taxonomy" id="61424"/>
    <lineage>
        <taxon>Eukaryota</taxon>
        <taxon>Fungi</taxon>
        <taxon>Fungi incertae sedis</taxon>
        <taxon>Zoopagomycota</taxon>
        <taxon>Kickxellomycotina</taxon>
        <taxon>Harpellomycetes</taxon>
        <taxon>Harpellales</taxon>
        <taxon>Harpellaceae</taxon>
        <taxon>Furculomyces</taxon>
    </lineage>
</organism>
<dbReference type="InterPro" id="IPR019413">
    <property type="entry name" value="Dsc3_ub-like_dom"/>
</dbReference>
<dbReference type="PROSITE" id="PS50053">
    <property type="entry name" value="UBIQUITIN_2"/>
    <property type="match status" value="1"/>
</dbReference>